<dbReference type="Proteomes" id="UP001500888">
    <property type="component" value="Unassembled WGS sequence"/>
</dbReference>
<evidence type="ECO:0000313" key="3">
    <source>
        <dbReference type="EMBL" id="GAA3796437.1"/>
    </source>
</evidence>
<dbReference type="InterPro" id="IPR005531">
    <property type="entry name" value="Asp23"/>
</dbReference>
<protein>
    <recommendedName>
        <fullName evidence="5">Asp23/Gls24 family envelope stress response protein</fullName>
    </recommendedName>
</protein>
<dbReference type="EMBL" id="BAAAZR010000002">
    <property type="protein sequence ID" value="GAA3796437.1"/>
    <property type="molecule type" value="Genomic_DNA"/>
</dbReference>
<accession>A0ABP7HPS5</accession>
<dbReference type="PANTHER" id="PTHR34297:SF1">
    <property type="entry name" value="ASP23_GLS24 FAMILY ENVELOPE STRESS RESPONSE PROTEIN"/>
    <property type="match status" value="1"/>
</dbReference>
<feature type="region of interest" description="Disordered" evidence="2">
    <location>
        <begin position="1"/>
        <end position="30"/>
    </location>
</feature>
<dbReference type="PANTHER" id="PTHR34297">
    <property type="entry name" value="HYPOTHETICAL CYTOSOLIC PROTEIN-RELATED"/>
    <property type="match status" value="1"/>
</dbReference>
<dbReference type="RefSeq" id="WP_344935879.1">
    <property type="nucleotide sequence ID" value="NZ_BAAAZR010000002.1"/>
</dbReference>
<evidence type="ECO:0000313" key="4">
    <source>
        <dbReference type="Proteomes" id="UP001500888"/>
    </source>
</evidence>
<evidence type="ECO:0008006" key="5">
    <source>
        <dbReference type="Google" id="ProtNLM"/>
    </source>
</evidence>
<keyword evidence="4" id="KW-1185">Reference proteome</keyword>
<comment type="similarity">
    <text evidence="1">Belongs to the asp23 family.</text>
</comment>
<comment type="caution">
    <text evidence="3">The sequence shown here is derived from an EMBL/GenBank/DDBJ whole genome shotgun (WGS) entry which is preliminary data.</text>
</comment>
<reference evidence="4" key="1">
    <citation type="journal article" date="2019" name="Int. J. Syst. Evol. Microbiol.">
        <title>The Global Catalogue of Microorganisms (GCM) 10K type strain sequencing project: providing services to taxonomists for standard genome sequencing and annotation.</title>
        <authorList>
            <consortium name="The Broad Institute Genomics Platform"/>
            <consortium name="The Broad Institute Genome Sequencing Center for Infectious Disease"/>
            <person name="Wu L."/>
            <person name="Ma J."/>
        </authorList>
    </citation>
    <scope>NUCLEOTIDE SEQUENCE [LARGE SCALE GENOMIC DNA]</scope>
    <source>
        <strain evidence="4">JCM 16908</strain>
    </source>
</reference>
<name>A0ABP7HPS5_9ACTN</name>
<sequence>MNTEMAMPPPGGHGTEPVPESHGGAGPVEARGRTDIANRVLERIATWAVTEVDQVGGGAPRLLGAPLGRGTPGGAPRVSAHVDGHLAIVRVTMSVTYPAPIRQVVHNVREHVRTRVHELTGLDARQVDIDVARLIHPAEQKRRVL</sequence>
<evidence type="ECO:0000256" key="1">
    <source>
        <dbReference type="ARBA" id="ARBA00005721"/>
    </source>
</evidence>
<gene>
    <name evidence="3" type="ORF">GCM10022226_14660</name>
</gene>
<proteinExistence type="inferred from homology"/>
<evidence type="ECO:0000256" key="2">
    <source>
        <dbReference type="SAM" id="MobiDB-lite"/>
    </source>
</evidence>
<dbReference type="Pfam" id="PF03780">
    <property type="entry name" value="Asp23"/>
    <property type="match status" value="1"/>
</dbReference>
<organism evidence="3 4">
    <name type="scientific">Sphaerisporangium flaviroseum</name>
    <dbReference type="NCBI Taxonomy" id="509199"/>
    <lineage>
        <taxon>Bacteria</taxon>
        <taxon>Bacillati</taxon>
        <taxon>Actinomycetota</taxon>
        <taxon>Actinomycetes</taxon>
        <taxon>Streptosporangiales</taxon>
        <taxon>Streptosporangiaceae</taxon>
        <taxon>Sphaerisporangium</taxon>
    </lineage>
</organism>